<evidence type="ECO:0000256" key="8">
    <source>
        <dbReference type="SAM" id="Phobius"/>
    </source>
</evidence>
<evidence type="ECO:0000256" key="3">
    <source>
        <dbReference type="ARBA" id="ARBA00022679"/>
    </source>
</evidence>
<evidence type="ECO:0000256" key="5">
    <source>
        <dbReference type="ARBA" id="ARBA00022989"/>
    </source>
</evidence>
<organism evidence="11 12">
    <name type="scientific">Thermomonospora umbrina</name>
    <dbReference type="NCBI Taxonomy" id="111806"/>
    <lineage>
        <taxon>Bacteria</taxon>
        <taxon>Bacillati</taxon>
        <taxon>Actinomycetota</taxon>
        <taxon>Actinomycetes</taxon>
        <taxon>Streptosporangiales</taxon>
        <taxon>Thermomonosporaceae</taxon>
        <taxon>Thermomonospora</taxon>
    </lineage>
</organism>
<dbReference type="Pfam" id="PF19040">
    <property type="entry name" value="SGNH"/>
    <property type="match status" value="1"/>
</dbReference>
<feature type="transmembrane region" description="Helical" evidence="8">
    <location>
        <begin position="219"/>
        <end position="235"/>
    </location>
</feature>
<dbReference type="AlphaFoldDB" id="A0A3D9SKJ5"/>
<evidence type="ECO:0000256" key="4">
    <source>
        <dbReference type="ARBA" id="ARBA00022692"/>
    </source>
</evidence>
<feature type="transmembrane region" description="Helical" evidence="8">
    <location>
        <begin position="292"/>
        <end position="314"/>
    </location>
</feature>
<feature type="transmembrane region" description="Helical" evidence="8">
    <location>
        <begin position="242"/>
        <end position="261"/>
    </location>
</feature>
<feature type="domain" description="Acyltransferase 3" evidence="9">
    <location>
        <begin position="25"/>
        <end position="351"/>
    </location>
</feature>
<dbReference type="PANTHER" id="PTHR23028:SF53">
    <property type="entry name" value="ACYL_TRANSF_3 DOMAIN-CONTAINING PROTEIN"/>
    <property type="match status" value="1"/>
</dbReference>
<comment type="subcellular location">
    <subcellularLocation>
        <location evidence="1">Cell membrane</location>
        <topology evidence="1">Multi-pass membrane protein</topology>
    </subcellularLocation>
</comment>
<dbReference type="PANTHER" id="PTHR23028">
    <property type="entry name" value="ACETYLTRANSFERASE"/>
    <property type="match status" value="1"/>
</dbReference>
<evidence type="ECO:0000259" key="10">
    <source>
        <dbReference type="Pfam" id="PF19040"/>
    </source>
</evidence>
<dbReference type="GO" id="GO:0009103">
    <property type="term" value="P:lipopolysaccharide biosynthetic process"/>
    <property type="evidence" value="ECO:0007669"/>
    <property type="project" value="TreeGrafter"/>
</dbReference>
<reference evidence="11 12" key="1">
    <citation type="submission" date="2018-08" db="EMBL/GenBank/DDBJ databases">
        <title>Sequencing the genomes of 1000 actinobacteria strains.</title>
        <authorList>
            <person name="Klenk H.-P."/>
        </authorList>
    </citation>
    <scope>NUCLEOTIDE SEQUENCE [LARGE SCALE GENOMIC DNA]</scope>
    <source>
        <strain evidence="11 12">DSM 43927</strain>
    </source>
</reference>
<dbReference type="InterPro" id="IPR043968">
    <property type="entry name" value="SGNH"/>
</dbReference>
<dbReference type="GO" id="GO:0016747">
    <property type="term" value="F:acyltransferase activity, transferring groups other than amino-acyl groups"/>
    <property type="evidence" value="ECO:0007669"/>
    <property type="project" value="InterPro"/>
</dbReference>
<feature type="transmembrane region" description="Helical" evidence="8">
    <location>
        <begin position="90"/>
        <end position="111"/>
    </location>
</feature>
<keyword evidence="4 8" id="KW-0812">Transmembrane</keyword>
<evidence type="ECO:0000313" key="11">
    <source>
        <dbReference type="EMBL" id="REE96429.1"/>
    </source>
</evidence>
<keyword evidence="6 8" id="KW-0472">Membrane</keyword>
<keyword evidence="3" id="KW-0808">Transferase</keyword>
<feature type="transmembrane region" description="Helical" evidence="8">
    <location>
        <begin position="267"/>
        <end position="285"/>
    </location>
</feature>
<dbReference type="EMBL" id="QTTT01000001">
    <property type="protein sequence ID" value="REE96429.1"/>
    <property type="molecule type" value="Genomic_DNA"/>
</dbReference>
<gene>
    <name evidence="11" type="ORF">DFJ69_1865</name>
</gene>
<dbReference type="Proteomes" id="UP000256661">
    <property type="component" value="Unassembled WGS sequence"/>
</dbReference>
<evidence type="ECO:0000259" key="9">
    <source>
        <dbReference type="Pfam" id="PF01757"/>
    </source>
</evidence>
<evidence type="ECO:0000313" key="12">
    <source>
        <dbReference type="Proteomes" id="UP000256661"/>
    </source>
</evidence>
<feature type="transmembrane region" description="Helical" evidence="8">
    <location>
        <begin position="186"/>
        <end position="213"/>
    </location>
</feature>
<dbReference type="InterPro" id="IPR050879">
    <property type="entry name" value="Acyltransferase_3"/>
</dbReference>
<evidence type="ECO:0000256" key="1">
    <source>
        <dbReference type="ARBA" id="ARBA00004651"/>
    </source>
</evidence>
<evidence type="ECO:0000256" key="6">
    <source>
        <dbReference type="ARBA" id="ARBA00023136"/>
    </source>
</evidence>
<keyword evidence="7" id="KW-0012">Acyltransferase</keyword>
<keyword evidence="12" id="KW-1185">Reference proteome</keyword>
<dbReference type="InterPro" id="IPR002656">
    <property type="entry name" value="Acyl_transf_3_dom"/>
</dbReference>
<dbReference type="Gene3D" id="3.40.50.1110">
    <property type="entry name" value="SGNH hydrolase"/>
    <property type="match status" value="1"/>
</dbReference>
<comment type="caution">
    <text evidence="11">The sequence shown here is derived from an EMBL/GenBank/DDBJ whole genome shotgun (WGS) entry which is preliminary data.</text>
</comment>
<feature type="domain" description="SGNH" evidence="10">
    <location>
        <begin position="454"/>
        <end position="684"/>
    </location>
</feature>
<dbReference type="GO" id="GO:0005886">
    <property type="term" value="C:plasma membrane"/>
    <property type="evidence" value="ECO:0007669"/>
    <property type="project" value="UniProtKB-SubCell"/>
</dbReference>
<keyword evidence="5 8" id="KW-1133">Transmembrane helix</keyword>
<feature type="transmembrane region" description="Helical" evidence="8">
    <location>
        <begin position="334"/>
        <end position="352"/>
    </location>
</feature>
<protein>
    <submittedName>
        <fullName evidence="11">Peptidoglycan/LPS O-acetylase OafA/YrhL</fullName>
    </submittedName>
</protein>
<dbReference type="InterPro" id="IPR036514">
    <property type="entry name" value="SGNH_hydro_sf"/>
</dbReference>
<proteinExistence type="predicted"/>
<dbReference type="Pfam" id="PF01757">
    <property type="entry name" value="Acyl_transf_3"/>
    <property type="match status" value="1"/>
</dbReference>
<feature type="transmembrane region" description="Helical" evidence="8">
    <location>
        <begin position="373"/>
        <end position="392"/>
    </location>
</feature>
<feature type="transmembrane region" description="Helical" evidence="8">
    <location>
        <begin position="50"/>
        <end position="70"/>
    </location>
</feature>
<dbReference type="SUPFAM" id="SSF52266">
    <property type="entry name" value="SGNH hydrolase"/>
    <property type="match status" value="1"/>
</dbReference>
<sequence length="691" mass="74198">MTVETTPRPARRRSADTGHRELRLDIEGLRAVAVGLVVVCHSGMSRVAGGYVGVDVFFVISGFLITSALVRELGASGTISIPGFYARRALRLLPAAGLVIVSTLVGAWFFLSKVRFVEYAGDALAASLYAINLRLATTGTDYLAESSPPSPFQHFWSLAVEEQFYLLWPLVLIISHRVLGSRRLLWVPLLVLTLGSLALSVTLTGVSAPWSYFGPHTRIWELGLGALIALLVPTLRRLPAGAAAAMSWAGLGAIGLAALTYDATTAFPGHYALLPALGSALVIIGGGTGVRYGAGLVLSLRPATWLGGLSYGWYLWHWPLLIIGPEVVDRPPSLPFNLVLSGVALVLAWATLHAVENPVRFHPGLRRRPLRGLAVGAAISVVAASFALITAVRPPAIDSGAPAPDLRSALGGAADPERRLRELLDSAADKLPNNLSPALTEVQRVRSRVYRDGCHTAPTGTSPRSCEYGDRSSRKTVVLFGDSHAAQWFPAMDHIATRRGWRLVTMTKASCKLAEVTVVKDGKPYATCDRWRANVLRKIQRLKPELVIASSSDAGDPVRPMSDPATGWTEGFRKTFVKLAASGAEVAVILDTPWPRENAVDCVGFHPLDLARCSSKLSDAIKEPAKQRALRAAAKTSRRVAVIDPARWFCGSSGACPVVVGNVFVYRDESHMADAYSVALAPLLQARLPRI</sequence>
<evidence type="ECO:0000256" key="2">
    <source>
        <dbReference type="ARBA" id="ARBA00022475"/>
    </source>
</evidence>
<accession>A0A3D9SKJ5</accession>
<name>A0A3D9SKJ5_9ACTN</name>
<keyword evidence="2" id="KW-1003">Cell membrane</keyword>
<evidence type="ECO:0000256" key="7">
    <source>
        <dbReference type="ARBA" id="ARBA00023315"/>
    </source>
</evidence>